<feature type="domain" description="NodB homology" evidence="4">
    <location>
        <begin position="62"/>
        <end position="238"/>
    </location>
</feature>
<dbReference type="EMBL" id="RJVJ01000003">
    <property type="protein sequence ID" value="ROR35237.1"/>
    <property type="molecule type" value="Genomic_DNA"/>
</dbReference>
<dbReference type="PROSITE" id="PS51677">
    <property type="entry name" value="NODB"/>
    <property type="match status" value="1"/>
</dbReference>
<reference evidence="5 6" key="1">
    <citation type="submission" date="2018-11" db="EMBL/GenBank/DDBJ databases">
        <title>Sequencing the genomes of 1000 actinobacteria strains.</title>
        <authorList>
            <person name="Klenk H.-P."/>
        </authorList>
    </citation>
    <scope>NUCLEOTIDE SEQUENCE [LARGE SCALE GENOMIC DNA]</scope>
    <source>
        <strain evidence="5 6">DSM 44780</strain>
    </source>
</reference>
<dbReference type="GO" id="GO:0046872">
    <property type="term" value="F:metal ion binding"/>
    <property type="evidence" value="ECO:0007669"/>
    <property type="project" value="UniProtKB-KW"/>
</dbReference>
<dbReference type="SUPFAM" id="SSF88713">
    <property type="entry name" value="Glycoside hydrolase/deacetylase"/>
    <property type="match status" value="1"/>
</dbReference>
<dbReference type="Pfam" id="PF01522">
    <property type="entry name" value="Polysacc_deac_1"/>
    <property type="match status" value="1"/>
</dbReference>
<proteinExistence type="predicted"/>
<evidence type="ECO:0000256" key="1">
    <source>
        <dbReference type="ARBA" id="ARBA00022723"/>
    </source>
</evidence>
<name>A0A8G1U9A7_9ACTN</name>
<dbReference type="OrthoDB" id="3521160at2"/>
<dbReference type="InterPro" id="IPR050248">
    <property type="entry name" value="Polysacc_deacetylase_ArnD"/>
</dbReference>
<keyword evidence="1" id="KW-0479">Metal-binding</keyword>
<sequence length="256" mass="27865">MKLVKRRPRFYLLPGLAVAAVVALVTVVIVRSFAMVTVDPAQARKQAKGTPAAGQVDCSREKCIALTFDGSPGEPTGRVMDLLAQHHARGTFFLEGRDIHSFPDVVRRIAAEGHEIGDHTWNHPRLTEIPDAEVRDELTRTADAIAEVTGSRPTLMRPPEGRTDDRVSKISRELGLAQVLWTVTAQDYATEDTALITKRVLDGADRDGIVLLHPLHKGTVPALPGILQALDDQGYTFVTVDQLLAPGTAQPGTIYK</sequence>
<keyword evidence="3" id="KW-0472">Membrane</keyword>
<organism evidence="5 6">
    <name type="scientific">Kitasatospora cineracea</name>
    <dbReference type="NCBI Taxonomy" id="88074"/>
    <lineage>
        <taxon>Bacteria</taxon>
        <taxon>Bacillati</taxon>
        <taxon>Actinomycetota</taxon>
        <taxon>Actinomycetes</taxon>
        <taxon>Kitasatosporales</taxon>
        <taxon>Streptomycetaceae</taxon>
        <taxon>Kitasatospora</taxon>
    </lineage>
</organism>
<dbReference type="Proteomes" id="UP000267408">
    <property type="component" value="Unassembled WGS sequence"/>
</dbReference>
<dbReference type="AlphaFoldDB" id="A0A8G1U9A7"/>
<keyword evidence="3" id="KW-0812">Transmembrane</keyword>
<gene>
    <name evidence="5" type="ORF">EDD39_6894</name>
</gene>
<accession>A0A8G1U9A7</accession>
<keyword evidence="2" id="KW-0378">Hydrolase</keyword>
<keyword evidence="3" id="KW-1133">Transmembrane helix</keyword>
<dbReference type="GO" id="GO:0016810">
    <property type="term" value="F:hydrolase activity, acting on carbon-nitrogen (but not peptide) bonds"/>
    <property type="evidence" value="ECO:0007669"/>
    <property type="project" value="InterPro"/>
</dbReference>
<evidence type="ECO:0000259" key="4">
    <source>
        <dbReference type="PROSITE" id="PS51677"/>
    </source>
</evidence>
<feature type="transmembrane region" description="Helical" evidence="3">
    <location>
        <begin position="12"/>
        <end position="34"/>
    </location>
</feature>
<dbReference type="InterPro" id="IPR011330">
    <property type="entry name" value="Glyco_hydro/deAcase_b/a-brl"/>
</dbReference>
<evidence type="ECO:0000313" key="6">
    <source>
        <dbReference type="Proteomes" id="UP000267408"/>
    </source>
</evidence>
<dbReference type="RefSeq" id="WP_123563521.1">
    <property type="nucleotide sequence ID" value="NZ_RJVJ01000003.1"/>
</dbReference>
<dbReference type="GO" id="GO:0005975">
    <property type="term" value="P:carbohydrate metabolic process"/>
    <property type="evidence" value="ECO:0007669"/>
    <property type="project" value="InterPro"/>
</dbReference>
<dbReference type="GO" id="GO:0016020">
    <property type="term" value="C:membrane"/>
    <property type="evidence" value="ECO:0007669"/>
    <property type="project" value="TreeGrafter"/>
</dbReference>
<evidence type="ECO:0000256" key="3">
    <source>
        <dbReference type="SAM" id="Phobius"/>
    </source>
</evidence>
<dbReference type="Gene3D" id="3.20.20.370">
    <property type="entry name" value="Glycoside hydrolase/deacetylase"/>
    <property type="match status" value="1"/>
</dbReference>
<evidence type="ECO:0000313" key="5">
    <source>
        <dbReference type="EMBL" id="ROR35237.1"/>
    </source>
</evidence>
<dbReference type="PANTHER" id="PTHR10587">
    <property type="entry name" value="GLYCOSYL TRANSFERASE-RELATED"/>
    <property type="match status" value="1"/>
</dbReference>
<dbReference type="InterPro" id="IPR002509">
    <property type="entry name" value="NODB_dom"/>
</dbReference>
<comment type="caution">
    <text evidence="5">The sequence shown here is derived from an EMBL/GenBank/DDBJ whole genome shotgun (WGS) entry which is preliminary data.</text>
</comment>
<dbReference type="PANTHER" id="PTHR10587:SF133">
    <property type="entry name" value="CHITIN DEACETYLASE 1-RELATED"/>
    <property type="match status" value="1"/>
</dbReference>
<evidence type="ECO:0000256" key="2">
    <source>
        <dbReference type="ARBA" id="ARBA00022801"/>
    </source>
</evidence>
<dbReference type="CDD" id="cd10917">
    <property type="entry name" value="CE4_NodB_like_6s_7s"/>
    <property type="match status" value="1"/>
</dbReference>
<protein>
    <submittedName>
        <fullName evidence="5">Peptidoglycan/xylan/chitin deacetylase (PgdA/CDA1 family)</fullName>
    </submittedName>
</protein>